<dbReference type="InterPro" id="IPR001633">
    <property type="entry name" value="EAL_dom"/>
</dbReference>
<evidence type="ECO:0000259" key="8">
    <source>
        <dbReference type="PROSITE" id="PS50075"/>
    </source>
</evidence>
<keyword evidence="3 7" id="KW-0597">Phosphoprotein</keyword>
<keyword evidence="4 7" id="KW-0276">Fatty acid metabolism</keyword>
<evidence type="ECO:0000313" key="10">
    <source>
        <dbReference type="EMBL" id="ALV82453.1"/>
    </source>
</evidence>
<proteinExistence type="inferred from homology"/>
<dbReference type="GO" id="GO:0005829">
    <property type="term" value="C:cytosol"/>
    <property type="evidence" value="ECO:0007669"/>
    <property type="project" value="TreeGrafter"/>
</dbReference>
<comment type="similarity">
    <text evidence="7">Belongs to the acyl carrier protein (ACP) family.</text>
</comment>
<keyword evidence="6 7" id="KW-0275">Fatty acid biosynthesis</keyword>
<protein>
    <recommendedName>
        <fullName evidence="7">Acyl carrier protein</fullName>
        <shortName evidence="7">ACP</shortName>
    </recommendedName>
</protein>
<evidence type="ECO:0000256" key="1">
    <source>
        <dbReference type="ARBA" id="ARBA00022450"/>
    </source>
</evidence>
<evidence type="ECO:0000256" key="6">
    <source>
        <dbReference type="ARBA" id="ARBA00023160"/>
    </source>
</evidence>
<name>A0A0U3IZD6_9ACTN</name>
<dbReference type="GO" id="GO:0016020">
    <property type="term" value="C:membrane"/>
    <property type="evidence" value="ECO:0007669"/>
    <property type="project" value="GOC"/>
</dbReference>
<dbReference type="EMBL" id="KT362050">
    <property type="protein sequence ID" value="ALV82453.1"/>
    <property type="molecule type" value="Genomic_DNA"/>
</dbReference>
<comment type="PTM">
    <text evidence="7">4'-phosphopantetheine is transferred from CoA to a specific serine of apo-ACP by AcpS. This modification is essential for activity because fatty acids are bound in thioester linkage to the sulfhydryl of the prosthetic group.</text>
</comment>
<dbReference type="UniPathway" id="UPA00094"/>
<gene>
    <name evidence="7" type="primary">acpP</name>
</gene>
<evidence type="ECO:0000256" key="3">
    <source>
        <dbReference type="ARBA" id="ARBA00022553"/>
    </source>
</evidence>
<dbReference type="HAMAP" id="MF_01217">
    <property type="entry name" value="Acyl_carrier"/>
    <property type="match status" value="1"/>
</dbReference>
<dbReference type="GO" id="GO:0009245">
    <property type="term" value="P:lipid A biosynthetic process"/>
    <property type="evidence" value="ECO:0007669"/>
    <property type="project" value="TreeGrafter"/>
</dbReference>
<comment type="subcellular location">
    <subcellularLocation>
        <location evidence="7">Cytoplasm</location>
    </subcellularLocation>
</comment>
<dbReference type="Gene3D" id="1.10.1200.10">
    <property type="entry name" value="ACP-like"/>
    <property type="match status" value="1"/>
</dbReference>
<feature type="domain" description="EAL" evidence="9">
    <location>
        <begin position="1"/>
        <end position="82"/>
    </location>
</feature>
<keyword evidence="2 7" id="KW-0444">Lipid biosynthesis</keyword>
<comment type="pathway">
    <text evidence="7">Lipid metabolism; fatty acid biosynthesis.</text>
</comment>
<dbReference type="InterPro" id="IPR009081">
    <property type="entry name" value="PP-bd_ACP"/>
</dbReference>
<evidence type="ECO:0000256" key="2">
    <source>
        <dbReference type="ARBA" id="ARBA00022516"/>
    </source>
</evidence>
<dbReference type="PANTHER" id="PTHR20863:SF76">
    <property type="entry name" value="CARRIER DOMAIN-CONTAINING PROTEIN"/>
    <property type="match status" value="1"/>
</dbReference>
<dbReference type="GO" id="GO:0000036">
    <property type="term" value="F:acyl carrier activity"/>
    <property type="evidence" value="ECO:0007669"/>
    <property type="project" value="UniProtKB-UniRule"/>
</dbReference>
<dbReference type="GO" id="GO:0000035">
    <property type="term" value="F:acyl binding"/>
    <property type="evidence" value="ECO:0007669"/>
    <property type="project" value="TreeGrafter"/>
</dbReference>
<dbReference type="NCBIfam" id="NF002147">
    <property type="entry name" value="PRK00982.1-1"/>
    <property type="match status" value="1"/>
</dbReference>
<evidence type="ECO:0000256" key="7">
    <source>
        <dbReference type="HAMAP-Rule" id="MF_01217"/>
    </source>
</evidence>
<evidence type="ECO:0000259" key="9">
    <source>
        <dbReference type="PROSITE" id="PS50883"/>
    </source>
</evidence>
<comment type="function">
    <text evidence="7">Carrier of the growing fatty acid chain in fatty acid biosynthesis.</text>
</comment>
<feature type="domain" description="Carrier" evidence="8">
    <location>
        <begin position="3"/>
        <end position="81"/>
    </location>
</feature>
<organism evidence="10">
    <name type="scientific">Streptomyces variabilis</name>
    <dbReference type="NCBI Taxonomy" id="67372"/>
    <lineage>
        <taxon>Bacteria</taxon>
        <taxon>Bacillati</taxon>
        <taxon>Actinomycetota</taxon>
        <taxon>Actinomycetes</taxon>
        <taxon>Kitasatosporales</taxon>
        <taxon>Streptomycetaceae</taxon>
        <taxon>Streptomyces</taxon>
        <taxon>Streptomyces griseoincarnatus group</taxon>
    </lineage>
</organism>
<feature type="modified residue" description="O-(pantetheine 4'-phosphoryl)serine" evidence="7">
    <location>
        <position position="41"/>
    </location>
</feature>
<dbReference type="AlphaFoldDB" id="A0A0U3IZD6"/>
<dbReference type="PANTHER" id="PTHR20863">
    <property type="entry name" value="ACYL CARRIER PROTEIN"/>
    <property type="match status" value="1"/>
</dbReference>
<dbReference type="Pfam" id="PF00550">
    <property type="entry name" value="PP-binding"/>
    <property type="match status" value="1"/>
</dbReference>
<dbReference type="InterPro" id="IPR036736">
    <property type="entry name" value="ACP-like_sf"/>
</dbReference>
<keyword evidence="1 7" id="KW-0596">Phosphopantetheine</keyword>
<evidence type="ECO:0000256" key="4">
    <source>
        <dbReference type="ARBA" id="ARBA00022832"/>
    </source>
</evidence>
<reference evidence="10" key="1">
    <citation type="submission" date="2015-08" db="EMBL/GenBank/DDBJ databases">
        <title>Svaricin biosynthetic gene cluster.</title>
        <authorList>
            <person name="Xu M."/>
            <person name="Wang Y."/>
            <person name="Liu M."/>
            <person name="Zhao Z."/>
            <person name="Xu L."/>
            <person name="Chen X."/>
            <person name="Gao G."/>
            <person name="Han D."/>
            <person name="Liu L."/>
            <person name="Huang S."/>
            <person name="He X."/>
            <person name="Lin S."/>
            <person name="Kang Q."/>
            <person name="Ou H."/>
            <person name="Zhou H."/>
            <person name="Pang X."/>
            <person name="Deng Z."/>
            <person name="Tao M."/>
        </authorList>
    </citation>
    <scope>NUCLEOTIDE SEQUENCE</scope>
    <source>
        <strain evidence="10">Snt24</strain>
    </source>
</reference>
<sequence>MALDLNEILTGLSEIVNEVTGTPIEDIQPDKSFVDELDVDSLSMVEVIVSAEERFDIRIPEEEAKTFKTVRDAADFILLHAG</sequence>
<keyword evidence="7" id="KW-0963">Cytoplasm</keyword>
<dbReference type="PROSITE" id="PS50075">
    <property type="entry name" value="CARRIER"/>
    <property type="match status" value="1"/>
</dbReference>
<dbReference type="SUPFAM" id="SSF47336">
    <property type="entry name" value="ACP-like"/>
    <property type="match status" value="1"/>
</dbReference>
<dbReference type="InterPro" id="IPR003231">
    <property type="entry name" value="ACP"/>
</dbReference>
<accession>A0A0U3IZD6</accession>
<keyword evidence="5 7" id="KW-0443">Lipid metabolism</keyword>
<dbReference type="PROSITE" id="PS50883">
    <property type="entry name" value="EAL"/>
    <property type="match status" value="1"/>
</dbReference>
<evidence type="ECO:0000256" key="5">
    <source>
        <dbReference type="ARBA" id="ARBA00023098"/>
    </source>
</evidence>